<dbReference type="Proteomes" id="UP000006976">
    <property type="component" value="Unassembled WGS sequence"/>
</dbReference>
<dbReference type="EMBL" id="AHEV01000057">
    <property type="protein sequence ID" value="EJR28889.1"/>
    <property type="molecule type" value="Genomic_DNA"/>
</dbReference>
<evidence type="ECO:0000313" key="1">
    <source>
        <dbReference type="EMBL" id="EJR28889.1"/>
    </source>
</evidence>
<organism evidence="1 2">
    <name type="scientific">Bacillus mycoides</name>
    <dbReference type="NCBI Taxonomy" id="1405"/>
    <lineage>
        <taxon>Bacteria</taxon>
        <taxon>Bacillati</taxon>
        <taxon>Bacillota</taxon>
        <taxon>Bacilli</taxon>
        <taxon>Bacillales</taxon>
        <taxon>Bacillaceae</taxon>
        <taxon>Bacillus</taxon>
        <taxon>Bacillus cereus group</taxon>
    </lineage>
</organism>
<dbReference type="RefSeq" id="WP_002170051.1">
    <property type="nucleotide sequence ID" value="NZ_JH792254.1"/>
</dbReference>
<name>A0ABC9QUE9_BACMY</name>
<gene>
    <name evidence="1" type="ORF">III_05995</name>
</gene>
<dbReference type="AlphaFoldDB" id="A0ABC9QUE9"/>
<sequence length="84" mass="9889">MGYKITKDNIHTSPEEKKWSLVGKEVNYNQGMHRFRVLDDDKNVYFSGVSDDDSDFSPLDDYQYAYGCTEIQYKDEKTNKYVTL</sequence>
<proteinExistence type="predicted"/>
<protein>
    <submittedName>
        <fullName evidence="1">Uncharacterized protein</fullName>
    </submittedName>
</protein>
<accession>A0ABC9QUE9</accession>
<evidence type="ECO:0000313" key="2">
    <source>
        <dbReference type="Proteomes" id="UP000006976"/>
    </source>
</evidence>
<comment type="caution">
    <text evidence="1">The sequence shown here is derived from an EMBL/GenBank/DDBJ whole genome shotgun (WGS) entry which is preliminary data.</text>
</comment>
<reference evidence="1 2" key="1">
    <citation type="submission" date="2012-04" db="EMBL/GenBank/DDBJ databases">
        <title>The Genome Sequence of Bacillus cereus VD078.</title>
        <authorList>
            <consortium name="The Broad Institute Genome Sequencing Platform"/>
            <consortium name="The Broad Institute Genome Sequencing Center for Infectious Disease"/>
            <person name="Feldgarden M."/>
            <person name="Van der Auwera G.A."/>
            <person name="Mahillon J."/>
            <person name="Duprez V."/>
            <person name="Timmery S."/>
            <person name="Mattelet C."/>
            <person name="Dierick K."/>
            <person name="Sun M."/>
            <person name="Yu Z."/>
            <person name="Zhu L."/>
            <person name="Hu X."/>
            <person name="Shank E.B."/>
            <person name="Swiecicka I."/>
            <person name="Hansen B.M."/>
            <person name="Andrup L."/>
            <person name="Young S.K."/>
            <person name="Zeng Q."/>
            <person name="Gargeya S."/>
            <person name="Fitzgerald M."/>
            <person name="Haas B."/>
            <person name="Abouelleil A."/>
            <person name="Alvarado L."/>
            <person name="Arachchi H.M."/>
            <person name="Berlin A."/>
            <person name="Chapman S.B."/>
            <person name="Goldberg J."/>
            <person name="Griggs A."/>
            <person name="Gujja S."/>
            <person name="Hansen M."/>
            <person name="Howarth C."/>
            <person name="Imamovic A."/>
            <person name="Larimer J."/>
            <person name="McCowen C."/>
            <person name="Montmayeur A."/>
            <person name="Murphy C."/>
            <person name="Neiman D."/>
            <person name="Pearson M."/>
            <person name="Priest M."/>
            <person name="Roberts A."/>
            <person name="Saif S."/>
            <person name="Shea T."/>
            <person name="Sisk P."/>
            <person name="Sykes S."/>
            <person name="Wortman J."/>
            <person name="Nusbaum C."/>
            <person name="Birren B."/>
        </authorList>
    </citation>
    <scope>NUCLEOTIDE SEQUENCE [LARGE SCALE GENOMIC DNA]</scope>
    <source>
        <strain evidence="1 2">VD078</strain>
    </source>
</reference>